<gene>
    <name evidence="2" type="ORF">EWM63_25910</name>
</gene>
<keyword evidence="1" id="KW-0732">Signal</keyword>
<dbReference type="Proteomes" id="UP000290637">
    <property type="component" value="Chromosome"/>
</dbReference>
<dbReference type="KEGG" id="plue:EWM63_25910"/>
<dbReference type="EMBL" id="CP035913">
    <property type="protein sequence ID" value="QBE65997.1"/>
    <property type="molecule type" value="Genomic_DNA"/>
</dbReference>
<accession>A0A4P6L3H9</accession>
<evidence type="ECO:0000313" key="3">
    <source>
        <dbReference type="Proteomes" id="UP000290637"/>
    </source>
</evidence>
<dbReference type="AlphaFoldDB" id="A0A4P6L3H9"/>
<feature type="chain" id="PRO_5020633421" evidence="1">
    <location>
        <begin position="29"/>
        <end position="250"/>
    </location>
</feature>
<dbReference type="RefSeq" id="WP_130189106.1">
    <property type="nucleotide sequence ID" value="NZ_CP035913.1"/>
</dbReference>
<evidence type="ECO:0000313" key="2">
    <source>
        <dbReference type="EMBL" id="QBE65997.1"/>
    </source>
</evidence>
<organism evidence="2 3">
    <name type="scientific">Pseudoduganella lutea</name>
    <dbReference type="NCBI Taxonomy" id="321985"/>
    <lineage>
        <taxon>Bacteria</taxon>
        <taxon>Pseudomonadati</taxon>
        <taxon>Pseudomonadota</taxon>
        <taxon>Betaproteobacteria</taxon>
        <taxon>Burkholderiales</taxon>
        <taxon>Oxalobacteraceae</taxon>
        <taxon>Telluria group</taxon>
        <taxon>Pseudoduganella</taxon>
    </lineage>
</organism>
<evidence type="ECO:0000256" key="1">
    <source>
        <dbReference type="SAM" id="SignalP"/>
    </source>
</evidence>
<proteinExistence type="predicted"/>
<reference evidence="2 3" key="1">
    <citation type="submission" date="2019-02" db="EMBL/GenBank/DDBJ databases">
        <title>Draft Genome Sequences of Six Type Strains of the Genus Massilia.</title>
        <authorList>
            <person name="Miess H."/>
            <person name="Frediansyhah A."/>
            <person name="Gross H."/>
        </authorList>
    </citation>
    <scope>NUCLEOTIDE SEQUENCE [LARGE SCALE GENOMIC DNA]</scope>
    <source>
        <strain evidence="2 3">DSM 17473</strain>
    </source>
</reference>
<feature type="signal peptide" evidence="1">
    <location>
        <begin position="1"/>
        <end position="28"/>
    </location>
</feature>
<name>A0A4P6L3H9_9BURK</name>
<keyword evidence="3" id="KW-1185">Reference proteome</keyword>
<sequence length="250" mass="27746">MLKEDGMYIFRNAILFGAFLMPTALAHAADASFPRKSRATITKATDVIMSPPTNIAVRSTLQFKQLNTSAARALASGGFQIRVFTLSHQAAIPGIVTELDDCNIYISAVIPVRAAADGMINLGEINEAWLGQSDSGDTVRSGRFLFIFEEFGPRDSLFRLRKEDAGSYFKQGFILTVDKSVRMSIEEARKKFTEAEENRVRLYIDANRIRDSVPCYRYMERKVAVQELPDMGVGDLFACTLKPNDALPSA</sequence>
<protein>
    <submittedName>
        <fullName evidence="2">Uncharacterized protein</fullName>
    </submittedName>
</protein>